<dbReference type="CDD" id="cd18315">
    <property type="entry name" value="BTB_POZ_BAB-like"/>
    <property type="match status" value="1"/>
</dbReference>
<feature type="region of interest" description="Disordered" evidence="2">
    <location>
        <begin position="71"/>
        <end position="104"/>
    </location>
</feature>
<feature type="region of interest" description="Disordered" evidence="2">
    <location>
        <begin position="429"/>
        <end position="469"/>
    </location>
</feature>
<feature type="compositionally biased region" description="Polar residues" evidence="2">
    <location>
        <begin position="339"/>
        <end position="360"/>
    </location>
</feature>
<gene>
    <name evidence="4" type="ORF">Fcan01_07292</name>
</gene>
<keyword evidence="1" id="KW-0539">Nucleus</keyword>
<feature type="domain" description="BTB" evidence="3">
    <location>
        <begin position="146"/>
        <end position="214"/>
    </location>
</feature>
<dbReference type="OrthoDB" id="6482909at2759"/>
<sequence length="788" mass="85885">MQENNAPQAVPQPPPTDEHISESSSPISSGVHQVITVSSPTSIQEVSEATSPISQKNCHSAVIIPTTTTRGDSIDARASGLDGGDIRGGEPLRGSGFNLRRGSSSESIPESHVYTVPIKYRSGVGSFEDHVACGFAKLLSSSSELSDVTIACEGKLIKAHKLVLAISSPYFRQIFEELHDFPCQHPVVILHGVKLKDWENIMRLIYCGSCHVSSTEIDDFMSTAECLKIDGLAAEDRASSSQEETTPPYEYFNRLSASEFQSPEDMSARRMEYEDQQRRSRSFPSYSPHDFSTAKDYSCDRGGGGVSPDSNHRDDGNPDAVFSEQESLLIRCRRQGSSGSLGVISSAQSSPGIGTQSVNRDTLVKVETNETYSHGDSSQEDAPIPCPAEGLRGYSQPASPAESRVQAVRHPVISRRHRDASSESIDDPFEVASQTSSGGFLPSSRMVITSRNGRPSPYPSGWGEHRSLSNSSERDALVIDDAERHFPTVLSGQQSPVQQSIMSTTSTGQGVTTRYPLSVISRQPPAAIPLQQILSPTAAGFLHRMPQLHLLAQGQRSPHDPHPSLNTGGGVITTVPSPHSSPQNHDHHQQSALAILRAKIASGQPIYSRGYRSDRQNPLSNPFNLPRFPSVSGTQLSPHNHMAGPSRSNMFIPTSMTMAAVHHQHQLQQSVPQSARPKTKAIRSSQVPQSARYTAAEVDSMVDKVQNFPGNMVPCAICSKFVKRERLRAHIHECHLLHGKKIVCPHCGIGLKSKGSYRVHIWRHKRGALPAGRQQRHSDSHPESQNPH</sequence>
<dbReference type="InterPro" id="IPR000210">
    <property type="entry name" value="BTB/POZ_dom"/>
</dbReference>
<dbReference type="PANTHER" id="PTHR23110">
    <property type="entry name" value="BTB DOMAIN TRANSCRIPTION FACTOR"/>
    <property type="match status" value="1"/>
</dbReference>
<evidence type="ECO:0000313" key="4">
    <source>
        <dbReference type="EMBL" id="OXA57492.1"/>
    </source>
</evidence>
<dbReference type="Proteomes" id="UP000198287">
    <property type="component" value="Unassembled WGS sequence"/>
</dbReference>
<dbReference type="Pfam" id="PF00651">
    <property type="entry name" value="BTB"/>
    <property type="match status" value="1"/>
</dbReference>
<feature type="region of interest" description="Disordered" evidence="2">
    <location>
        <begin position="767"/>
        <end position="788"/>
    </location>
</feature>
<dbReference type="PANTHER" id="PTHR23110:SF99">
    <property type="entry name" value="BROAD-COMPLEX CORE PROTEIN ISOFORM 6"/>
    <property type="match status" value="1"/>
</dbReference>
<reference evidence="4 5" key="1">
    <citation type="submission" date="2015-12" db="EMBL/GenBank/DDBJ databases">
        <title>The genome of Folsomia candida.</title>
        <authorList>
            <person name="Faddeeva A."/>
            <person name="Derks M.F."/>
            <person name="Anvar Y."/>
            <person name="Smit S."/>
            <person name="Van Straalen N."/>
            <person name="Roelofs D."/>
        </authorList>
    </citation>
    <scope>NUCLEOTIDE SEQUENCE [LARGE SCALE GENOMIC DNA]</scope>
    <source>
        <strain evidence="4 5">VU population</strain>
        <tissue evidence="4">Whole body</tissue>
    </source>
</reference>
<dbReference type="GO" id="GO:0006357">
    <property type="term" value="P:regulation of transcription by RNA polymerase II"/>
    <property type="evidence" value="ECO:0007669"/>
    <property type="project" value="TreeGrafter"/>
</dbReference>
<protein>
    <submittedName>
        <fullName evidence="4">Protein bric-a-brac 2</fullName>
    </submittedName>
</protein>
<evidence type="ECO:0000313" key="5">
    <source>
        <dbReference type="Proteomes" id="UP000198287"/>
    </source>
</evidence>
<accession>A0A226EIN3</accession>
<evidence type="ECO:0000256" key="2">
    <source>
        <dbReference type="SAM" id="MobiDB-lite"/>
    </source>
</evidence>
<dbReference type="InterPro" id="IPR051095">
    <property type="entry name" value="Dros_DevTransReg"/>
</dbReference>
<feature type="region of interest" description="Disordered" evidence="2">
    <location>
        <begin position="489"/>
        <end position="510"/>
    </location>
</feature>
<organism evidence="4 5">
    <name type="scientific">Folsomia candida</name>
    <name type="common">Springtail</name>
    <dbReference type="NCBI Taxonomy" id="158441"/>
    <lineage>
        <taxon>Eukaryota</taxon>
        <taxon>Metazoa</taxon>
        <taxon>Ecdysozoa</taxon>
        <taxon>Arthropoda</taxon>
        <taxon>Hexapoda</taxon>
        <taxon>Collembola</taxon>
        <taxon>Entomobryomorpha</taxon>
        <taxon>Isotomoidea</taxon>
        <taxon>Isotomidae</taxon>
        <taxon>Proisotominae</taxon>
        <taxon>Folsomia</taxon>
    </lineage>
</organism>
<keyword evidence="5" id="KW-1185">Reference proteome</keyword>
<feature type="compositionally biased region" description="Basic and acidic residues" evidence="2">
    <location>
        <begin position="266"/>
        <end position="278"/>
    </location>
</feature>
<dbReference type="SUPFAM" id="SSF54695">
    <property type="entry name" value="POZ domain"/>
    <property type="match status" value="1"/>
</dbReference>
<feature type="region of interest" description="Disordered" evidence="2">
    <location>
        <begin position="261"/>
        <end position="320"/>
    </location>
</feature>
<dbReference type="GO" id="GO:0005634">
    <property type="term" value="C:nucleus"/>
    <property type="evidence" value="ECO:0007669"/>
    <property type="project" value="TreeGrafter"/>
</dbReference>
<comment type="caution">
    <text evidence="4">The sequence shown here is derived from an EMBL/GenBank/DDBJ whole genome shotgun (WGS) entry which is preliminary data.</text>
</comment>
<proteinExistence type="predicted"/>
<evidence type="ECO:0000256" key="1">
    <source>
        <dbReference type="ARBA" id="ARBA00023242"/>
    </source>
</evidence>
<dbReference type="EMBL" id="LNIX01000003">
    <property type="protein sequence ID" value="OXA57492.1"/>
    <property type="molecule type" value="Genomic_DNA"/>
</dbReference>
<evidence type="ECO:0000259" key="3">
    <source>
        <dbReference type="PROSITE" id="PS50097"/>
    </source>
</evidence>
<name>A0A226EIN3_FOLCA</name>
<feature type="region of interest" description="Disordered" evidence="2">
    <location>
        <begin position="339"/>
        <end position="406"/>
    </location>
</feature>
<dbReference type="Gene3D" id="3.30.710.10">
    <property type="entry name" value="Potassium Channel Kv1.1, Chain A"/>
    <property type="match status" value="1"/>
</dbReference>
<dbReference type="PROSITE" id="PS50097">
    <property type="entry name" value="BTB"/>
    <property type="match status" value="1"/>
</dbReference>
<dbReference type="AlphaFoldDB" id="A0A226EIN3"/>
<dbReference type="SMART" id="SM00225">
    <property type="entry name" value="BTB"/>
    <property type="match status" value="1"/>
</dbReference>
<dbReference type="InterPro" id="IPR011333">
    <property type="entry name" value="SKP1/BTB/POZ_sf"/>
</dbReference>
<feature type="compositionally biased region" description="Polar residues" evidence="2">
    <location>
        <begin position="490"/>
        <end position="510"/>
    </location>
</feature>
<feature type="region of interest" description="Disordered" evidence="2">
    <location>
        <begin position="1"/>
        <end position="31"/>
    </location>
</feature>
<dbReference type="Gene3D" id="3.30.160.60">
    <property type="entry name" value="Classic Zinc Finger"/>
    <property type="match status" value="1"/>
</dbReference>